<dbReference type="SUPFAM" id="SSF55961">
    <property type="entry name" value="Bet v1-like"/>
    <property type="match status" value="1"/>
</dbReference>
<accession>A0A9D1IL09</accession>
<reference evidence="1" key="1">
    <citation type="submission" date="2020-10" db="EMBL/GenBank/DDBJ databases">
        <authorList>
            <person name="Gilroy R."/>
        </authorList>
    </citation>
    <scope>NUCLEOTIDE SEQUENCE</scope>
    <source>
        <strain evidence="1">17073</strain>
    </source>
</reference>
<comment type="caution">
    <text evidence="1">The sequence shown here is derived from an EMBL/GenBank/DDBJ whole genome shotgun (WGS) entry which is preliminary data.</text>
</comment>
<name>A0A9D1IL09_9BACT</name>
<gene>
    <name evidence="1" type="ORF">IAD18_06395</name>
</gene>
<reference evidence="1" key="2">
    <citation type="journal article" date="2021" name="PeerJ">
        <title>Extensive microbial diversity within the chicken gut microbiome revealed by metagenomics and culture.</title>
        <authorList>
            <person name="Gilroy R."/>
            <person name="Ravi A."/>
            <person name="Getino M."/>
            <person name="Pursley I."/>
            <person name="Horton D.L."/>
            <person name="Alikhan N.F."/>
            <person name="Baker D."/>
            <person name="Gharbi K."/>
            <person name="Hall N."/>
            <person name="Watson M."/>
            <person name="Adriaenssens E.M."/>
            <person name="Foster-Nyarko E."/>
            <person name="Jarju S."/>
            <person name="Secka A."/>
            <person name="Antonio M."/>
            <person name="Oren A."/>
            <person name="Chaudhuri R.R."/>
            <person name="La Ragione R."/>
            <person name="Hildebrand F."/>
            <person name="Pallen M.J."/>
        </authorList>
    </citation>
    <scope>NUCLEOTIDE SEQUENCE</scope>
    <source>
        <strain evidence="1">17073</strain>
    </source>
</reference>
<protein>
    <submittedName>
        <fullName evidence="1">Uncharacterized protein</fullName>
    </submittedName>
</protein>
<evidence type="ECO:0000313" key="1">
    <source>
        <dbReference type="EMBL" id="HIU39278.1"/>
    </source>
</evidence>
<dbReference type="Proteomes" id="UP000824076">
    <property type="component" value="Unassembled WGS sequence"/>
</dbReference>
<dbReference type="AlphaFoldDB" id="A0A9D1IL09"/>
<proteinExistence type="predicted"/>
<organism evidence="1 2">
    <name type="scientific">Candidatus Limisoma intestinavium</name>
    <dbReference type="NCBI Taxonomy" id="2840856"/>
    <lineage>
        <taxon>Bacteria</taxon>
        <taxon>Pseudomonadati</taxon>
        <taxon>Bacteroidota</taxon>
        <taxon>Bacteroidia</taxon>
        <taxon>Bacteroidales</taxon>
        <taxon>Candidatus Limisoma</taxon>
    </lineage>
</organism>
<dbReference type="EMBL" id="DVMS01000181">
    <property type="protein sequence ID" value="HIU39278.1"/>
    <property type="molecule type" value="Genomic_DNA"/>
</dbReference>
<sequence>MTTFKSTERIVRAARSKVYRRLSDPANFQKATDGLPEELKHQAGDIRVDGDTITLNAKSVGDISFRMERGVENERVHLASISSPLPFGIDILLADGSEPETTNAHVEISIDLNPIIKSMLAKPMQMVAEKFADLIATLPYEE</sequence>
<evidence type="ECO:0000313" key="2">
    <source>
        <dbReference type="Proteomes" id="UP000824076"/>
    </source>
</evidence>